<organism evidence="7 8">
    <name type="scientific">Amycolatopsis antarctica</name>
    <dbReference type="NCBI Taxonomy" id="1854586"/>
    <lineage>
        <taxon>Bacteria</taxon>
        <taxon>Bacillati</taxon>
        <taxon>Actinomycetota</taxon>
        <taxon>Actinomycetes</taxon>
        <taxon>Pseudonocardiales</taxon>
        <taxon>Pseudonocardiaceae</taxon>
        <taxon>Amycolatopsis</taxon>
    </lineage>
</organism>
<dbReference type="GO" id="GO:0004577">
    <property type="term" value="F:N-acetylglucosaminyldiphosphodolichol N-acetylglucosaminyltransferase activity"/>
    <property type="evidence" value="ECO:0007669"/>
    <property type="project" value="TreeGrafter"/>
</dbReference>
<comment type="subcellular location">
    <subcellularLocation>
        <location evidence="1">Endoplasmic reticulum membrane</location>
        <topology evidence="1">Single-pass membrane protein</topology>
    </subcellularLocation>
</comment>
<gene>
    <name evidence="7" type="ORF">CFN78_25825</name>
</gene>
<protein>
    <submittedName>
        <fullName evidence="7">UDP-N-acetylglucosamine--LPS N-acetylglucosamine transferase</fullName>
    </submittedName>
</protein>
<feature type="transmembrane region" description="Helical" evidence="6">
    <location>
        <begin position="76"/>
        <end position="95"/>
    </location>
</feature>
<dbReference type="AlphaFoldDB" id="A0A263CW40"/>
<accession>A0A263CW40</accession>
<dbReference type="PANTHER" id="PTHR12154">
    <property type="entry name" value="GLYCOSYL TRANSFERASE-RELATED"/>
    <property type="match status" value="1"/>
</dbReference>
<comment type="caution">
    <text evidence="7">The sequence shown here is derived from an EMBL/GenBank/DDBJ whole genome shotgun (WGS) entry which is preliminary data.</text>
</comment>
<evidence type="ECO:0000256" key="2">
    <source>
        <dbReference type="ARBA" id="ARBA00022692"/>
    </source>
</evidence>
<name>A0A263CW40_9PSEU</name>
<dbReference type="SUPFAM" id="SSF53756">
    <property type="entry name" value="UDP-Glycosyltransferase/glycogen phosphorylase"/>
    <property type="match status" value="1"/>
</dbReference>
<evidence type="ECO:0000256" key="1">
    <source>
        <dbReference type="ARBA" id="ARBA00004389"/>
    </source>
</evidence>
<keyword evidence="5 6" id="KW-0472">Membrane</keyword>
<evidence type="ECO:0000256" key="3">
    <source>
        <dbReference type="ARBA" id="ARBA00022824"/>
    </source>
</evidence>
<dbReference type="OrthoDB" id="555447at2"/>
<keyword evidence="3" id="KW-0256">Endoplasmic reticulum</keyword>
<dbReference type="Gene3D" id="3.40.50.2000">
    <property type="entry name" value="Glycogen Phosphorylase B"/>
    <property type="match status" value="1"/>
</dbReference>
<evidence type="ECO:0000313" key="8">
    <source>
        <dbReference type="Proteomes" id="UP000242444"/>
    </source>
</evidence>
<keyword evidence="7" id="KW-0808">Transferase</keyword>
<reference evidence="7 8" key="1">
    <citation type="submission" date="2017-07" db="EMBL/GenBank/DDBJ databases">
        <title>Amycolatopsis antarcticus sp. nov., isolated from the surface of an Antarcticus brown macroalga.</title>
        <authorList>
            <person name="Wang J."/>
            <person name="Leiva S."/>
            <person name="Huang J."/>
            <person name="Huang Y."/>
        </authorList>
    </citation>
    <scope>NUCLEOTIDE SEQUENCE [LARGE SCALE GENOMIC DNA]</scope>
    <source>
        <strain evidence="7 8">AU-G6</strain>
    </source>
</reference>
<keyword evidence="8" id="KW-1185">Reference proteome</keyword>
<proteinExistence type="predicted"/>
<dbReference type="InterPro" id="IPR013969">
    <property type="entry name" value="Oligosacch_biosynth_Alg14"/>
</dbReference>
<dbReference type="NCBIfam" id="NF041549">
    <property type="entry name" value="PssD"/>
    <property type="match status" value="1"/>
</dbReference>
<dbReference type="Proteomes" id="UP000242444">
    <property type="component" value="Unassembled WGS sequence"/>
</dbReference>
<evidence type="ECO:0000256" key="5">
    <source>
        <dbReference type="ARBA" id="ARBA00023136"/>
    </source>
</evidence>
<sequence length="146" mass="16601">MLVASTGGHLAQLVNLRECWAGHRRHWVTFRKPDAEAAVGTDEVTWAHHPVTRNIPNALRNLLLAVRTMRRLRPDVIVSTGAGVALPFFVVARFLRVRTVYLEAFERIDRPALTGVLCYALTDRFCLQWEEQRDTYPEGIHVGAAW</sequence>
<evidence type="ECO:0000313" key="7">
    <source>
        <dbReference type="EMBL" id="OZM70343.1"/>
    </source>
</evidence>
<evidence type="ECO:0000256" key="4">
    <source>
        <dbReference type="ARBA" id="ARBA00022989"/>
    </source>
</evidence>
<dbReference type="GO" id="GO:0006488">
    <property type="term" value="P:dolichol-linked oligosaccharide biosynthetic process"/>
    <property type="evidence" value="ECO:0007669"/>
    <property type="project" value="InterPro"/>
</dbReference>
<keyword evidence="4 6" id="KW-1133">Transmembrane helix</keyword>
<keyword evidence="2 6" id="KW-0812">Transmembrane</keyword>
<evidence type="ECO:0000256" key="6">
    <source>
        <dbReference type="SAM" id="Phobius"/>
    </source>
</evidence>
<dbReference type="InParanoid" id="A0A263CW40"/>
<dbReference type="EMBL" id="NKYE01000021">
    <property type="protein sequence ID" value="OZM70343.1"/>
    <property type="molecule type" value="Genomic_DNA"/>
</dbReference>
<dbReference type="PANTHER" id="PTHR12154:SF4">
    <property type="entry name" value="UDP-N-ACETYLGLUCOSAMINE TRANSFERASE SUBUNIT ALG14 HOMOLOG"/>
    <property type="match status" value="1"/>
</dbReference>
<dbReference type="Pfam" id="PF08660">
    <property type="entry name" value="Alg14"/>
    <property type="match status" value="1"/>
</dbReference>